<evidence type="ECO:0000313" key="8">
    <source>
        <dbReference type="Proteomes" id="UP001597180"/>
    </source>
</evidence>
<feature type="transmembrane region" description="Helical" evidence="6">
    <location>
        <begin position="98"/>
        <end position="118"/>
    </location>
</feature>
<feature type="transmembrane region" description="Helical" evidence="6">
    <location>
        <begin position="130"/>
        <end position="151"/>
    </location>
</feature>
<feature type="transmembrane region" description="Helical" evidence="6">
    <location>
        <begin position="48"/>
        <end position="67"/>
    </location>
</feature>
<feature type="transmembrane region" description="Helical" evidence="6">
    <location>
        <begin position="21"/>
        <end position="42"/>
    </location>
</feature>
<keyword evidence="3 6" id="KW-0812">Transmembrane</keyword>
<keyword evidence="8" id="KW-1185">Reference proteome</keyword>
<comment type="caution">
    <text evidence="7">The sequence shown here is derived from an EMBL/GenBank/DDBJ whole genome shotgun (WGS) entry which is preliminary data.</text>
</comment>
<dbReference type="Pfam" id="PF12679">
    <property type="entry name" value="ABC2_membrane_2"/>
    <property type="match status" value="1"/>
</dbReference>
<organism evidence="7 8">
    <name type="scientific">Paenibacillus vulneris</name>
    <dbReference type="NCBI Taxonomy" id="1133364"/>
    <lineage>
        <taxon>Bacteria</taxon>
        <taxon>Bacillati</taxon>
        <taxon>Bacillota</taxon>
        <taxon>Bacilli</taxon>
        <taxon>Bacillales</taxon>
        <taxon>Paenibacillaceae</taxon>
        <taxon>Paenibacillus</taxon>
    </lineage>
</organism>
<dbReference type="InterPro" id="IPR051449">
    <property type="entry name" value="ABC-2_transporter_component"/>
</dbReference>
<dbReference type="Proteomes" id="UP001597180">
    <property type="component" value="Unassembled WGS sequence"/>
</dbReference>
<evidence type="ECO:0000313" key="7">
    <source>
        <dbReference type="EMBL" id="MFD1222001.1"/>
    </source>
</evidence>
<proteinExistence type="predicted"/>
<sequence length="237" mass="26711">MRRTWAICRKELQMYFYSPTSYAAFAFFFLIVGYMFSSNFLYSMMIDVRMVTSPVSFLYLLVIPFLTMRLVSDELRQGTDELLLTSPASITEIILGKYLAAVVVQLLLVGGCLLYPLIMSSYGKIDQPVMWLSFLSMFLLGAAMMAVGLFASTLSSHQMLSGLAGIGMLLVLWTIDWLGDTVATGRAKEYLSLFSIVTRGSNLQKGVLNFADILFYVTLAIVFIVLSIQVLERKRWR</sequence>
<dbReference type="EMBL" id="JBHTLU010000020">
    <property type="protein sequence ID" value="MFD1222001.1"/>
    <property type="molecule type" value="Genomic_DNA"/>
</dbReference>
<keyword evidence="5 6" id="KW-0472">Membrane</keyword>
<keyword evidence="2" id="KW-1003">Cell membrane</keyword>
<dbReference type="RefSeq" id="WP_345593834.1">
    <property type="nucleotide sequence ID" value="NZ_BAABJG010000048.1"/>
</dbReference>
<accession>A0ABW3UQC6</accession>
<evidence type="ECO:0000256" key="5">
    <source>
        <dbReference type="ARBA" id="ARBA00023136"/>
    </source>
</evidence>
<gene>
    <name evidence="7" type="ORF">ACFQ4B_17915</name>
</gene>
<name>A0ABW3UQC6_9BACL</name>
<protein>
    <submittedName>
        <fullName evidence="7">ABC transporter permease subunit</fullName>
    </submittedName>
</protein>
<evidence type="ECO:0000256" key="4">
    <source>
        <dbReference type="ARBA" id="ARBA00022989"/>
    </source>
</evidence>
<comment type="subcellular location">
    <subcellularLocation>
        <location evidence="1">Cell membrane</location>
        <topology evidence="1">Multi-pass membrane protein</topology>
    </subcellularLocation>
</comment>
<evidence type="ECO:0000256" key="3">
    <source>
        <dbReference type="ARBA" id="ARBA00022692"/>
    </source>
</evidence>
<evidence type="ECO:0000256" key="2">
    <source>
        <dbReference type="ARBA" id="ARBA00022475"/>
    </source>
</evidence>
<reference evidence="8" key="1">
    <citation type="journal article" date="2019" name="Int. J. Syst. Evol. Microbiol.">
        <title>The Global Catalogue of Microorganisms (GCM) 10K type strain sequencing project: providing services to taxonomists for standard genome sequencing and annotation.</title>
        <authorList>
            <consortium name="The Broad Institute Genomics Platform"/>
            <consortium name="The Broad Institute Genome Sequencing Center for Infectious Disease"/>
            <person name="Wu L."/>
            <person name="Ma J."/>
        </authorList>
    </citation>
    <scope>NUCLEOTIDE SEQUENCE [LARGE SCALE GENOMIC DNA]</scope>
    <source>
        <strain evidence="8">CCUG 53270</strain>
    </source>
</reference>
<feature type="transmembrane region" description="Helical" evidence="6">
    <location>
        <begin position="213"/>
        <end position="231"/>
    </location>
</feature>
<evidence type="ECO:0000256" key="1">
    <source>
        <dbReference type="ARBA" id="ARBA00004651"/>
    </source>
</evidence>
<keyword evidence="4 6" id="KW-1133">Transmembrane helix</keyword>
<dbReference type="PANTHER" id="PTHR30294">
    <property type="entry name" value="MEMBRANE COMPONENT OF ABC TRANSPORTER YHHJ-RELATED"/>
    <property type="match status" value="1"/>
</dbReference>
<dbReference type="PANTHER" id="PTHR30294:SF29">
    <property type="entry name" value="MULTIDRUG ABC TRANSPORTER PERMEASE YBHS-RELATED"/>
    <property type="match status" value="1"/>
</dbReference>
<feature type="transmembrane region" description="Helical" evidence="6">
    <location>
        <begin position="158"/>
        <end position="175"/>
    </location>
</feature>
<evidence type="ECO:0000256" key="6">
    <source>
        <dbReference type="SAM" id="Phobius"/>
    </source>
</evidence>